<comment type="subcellular location">
    <subcellularLocation>
        <location evidence="6">Cell outer membrane</location>
    </subcellularLocation>
</comment>
<dbReference type="Gene3D" id="1.25.40.10">
    <property type="entry name" value="Tetratricopeptide repeat domain"/>
    <property type="match status" value="1"/>
</dbReference>
<evidence type="ECO:0000256" key="2">
    <source>
        <dbReference type="ARBA" id="ARBA00023136"/>
    </source>
</evidence>
<dbReference type="InterPro" id="IPR017689">
    <property type="entry name" value="BamD"/>
</dbReference>
<dbReference type="PANTHER" id="PTHR37423">
    <property type="entry name" value="SOLUBLE LYTIC MUREIN TRANSGLYCOSYLASE-RELATED"/>
    <property type="match status" value="1"/>
</dbReference>
<evidence type="ECO:0000256" key="7">
    <source>
        <dbReference type="SAM" id="MobiDB-lite"/>
    </source>
</evidence>
<keyword evidence="4 6" id="KW-0998">Cell outer membrane</keyword>
<evidence type="ECO:0000256" key="5">
    <source>
        <dbReference type="ARBA" id="ARBA00023288"/>
    </source>
</evidence>
<dbReference type="SUPFAM" id="SSF48452">
    <property type="entry name" value="TPR-like"/>
    <property type="match status" value="1"/>
</dbReference>
<comment type="function">
    <text evidence="6">Part of the outer membrane protein assembly complex, which is involved in assembly and insertion of beta-barrel proteins into the outer membrane.</text>
</comment>
<dbReference type="InterPro" id="IPR011990">
    <property type="entry name" value="TPR-like_helical_dom_sf"/>
</dbReference>
<feature type="domain" description="Outer membrane lipoprotein BamD-like" evidence="8">
    <location>
        <begin position="70"/>
        <end position="275"/>
    </location>
</feature>
<keyword evidence="3" id="KW-0564">Palmitate</keyword>
<evidence type="ECO:0000256" key="3">
    <source>
        <dbReference type="ARBA" id="ARBA00023139"/>
    </source>
</evidence>
<feature type="compositionally biased region" description="Low complexity" evidence="7">
    <location>
        <begin position="332"/>
        <end position="376"/>
    </location>
</feature>
<accession>A0A4S3K6X3</accession>
<comment type="caution">
    <text evidence="9">The sequence shown here is derived from an EMBL/GenBank/DDBJ whole genome shotgun (WGS) entry which is preliminary data.</text>
</comment>
<name>A0A4S3K6X3_9GAMM</name>
<dbReference type="HAMAP" id="MF_00922">
    <property type="entry name" value="OM_assembly_BamD"/>
    <property type="match status" value="1"/>
</dbReference>
<feature type="compositionally biased region" description="Pro residues" evidence="7">
    <location>
        <begin position="388"/>
        <end position="399"/>
    </location>
</feature>
<evidence type="ECO:0000313" key="10">
    <source>
        <dbReference type="Proteomes" id="UP000295341"/>
    </source>
</evidence>
<evidence type="ECO:0000256" key="1">
    <source>
        <dbReference type="ARBA" id="ARBA00022729"/>
    </source>
</evidence>
<reference evidence="9 10" key="1">
    <citation type="submission" date="2019-03" db="EMBL/GenBank/DDBJ databases">
        <title>Genomic Encyclopedia of Type Strains, Phase IV (KMG-IV): sequencing the most valuable type-strain genomes for metagenomic binning, comparative biology and taxonomic classification.</title>
        <authorList>
            <person name="Goeker M."/>
        </authorList>
    </citation>
    <scope>NUCLEOTIDE SEQUENCE [LARGE SCALE GENOMIC DNA]</scope>
    <source>
        <strain evidence="9 10">DSM 26377</strain>
    </source>
</reference>
<evidence type="ECO:0000256" key="4">
    <source>
        <dbReference type="ARBA" id="ARBA00023237"/>
    </source>
</evidence>
<dbReference type="NCBIfam" id="TIGR03302">
    <property type="entry name" value="OM_YfiO"/>
    <property type="match status" value="1"/>
</dbReference>
<dbReference type="OrthoDB" id="9779191at2"/>
<dbReference type="InterPro" id="IPR039565">
    <property type="entry name" value="BamD-like"/>
</dbReference>
<dbReference type="AlphaFoldDB" id="A0A4S3K6X3"/>
<dbReference type="Proteomes" id="UP000295341">
    <property type="component" value="Unassembled WGS sequence"/>
</dbReference>
<organism evidence="9 10">
    <name type="scientific">Panacagrimonas perspica</name>
    <dbReference type="NCBI Taxonomy" id="381431"/>
    <lineage>
        <taxon>Bacteria</taxon>
        <taxon>Pseudomonadati</taxon>
        <taxon>Pseudomonadota</taxon>
        <taxon>Gammaproteobacteria</taxon>
        <taxon>Nevskiales</taxon>
        <taxon>Nevskiaceae</taxon>
        <taxon>Panacagrimonas</taxon>
    </lineage>
</organism>
<comment type="similarity">
    <text evidence="6">Belongs to the BamD family.</text>
</comment>
<comment type="subunit">
    <text evidence="6">Part of the Bam complex.</text>
</comment>
<proteinExistence type="inferred from homology"/>
<dbReference type="GO" id="GO:0051205">
    <property type="term" value="P:protein insertion into membrane"/>
    <property type="evidence" value="ECO:0007669"/>
    <property type="project" value="UniProtKB-UniRule"/>
</dbReference>
<feature type="region of interest" description="Disordered" evidence="7">
    <location>
        <begin position="34"/>
        <end position="57"/>
    </location>
</feature>
<dbReference type="CDD" id="cd15830">
    <property type="entry name" value="BamD"/>
    <property type="match status" value="1"/>
</dbReference>
<protein>
    <recommendedName>
        <fullName evidence="6">Outer membrane protein assembly factor BamD</fullName>
    </recommendedName>
</protein>
<keyword evidence="2 6" id="KW-0472">Membrane</keyword>
<evidence type="ECO:0000256" key="6">
    <source>
        <dbReference type="HAMAP-Rule" id="MF_00922"/>
    </source>
</evidence>
<dbReference type="GO" id="GO:0043165">
    <property type="term" value="P:Gram-negative-bacterium-type cell outer membrane assembly"/>
    <property type="evidence" value="ECO:0007669"/>
    <property type="project" value="UniProtKB-UniRule"/>
</dbReference>
<dbReference type="GO" id="GO:1990063">
    <property type="term" value="C:Bam protein complex"/>
    <property type="evidence" value="ECO:0007669"/>
    <property type="project" value="TreeGrafter"/>
</dbReference>
<dbReference type="Pfam" id="PF13525">
    <property type="entry name" value="YfiO"/>
    <property type="match status" value="1"/>
</dbReference>
<sequence length="409" mass="44585">MHIFSPDSSFLRMKISPIAALVLALLIAACSSNPDKKDRLPPDPDRPNVFRDKQDPLAKRREDRRLAQLDAEQLYTRARRNLDSSDFGGAIESYDLLSTRHPFSDYTTQGELERIYALYRNFDPDRALSSADRFLREHPRHPAVDYVHYVKGLTNFNRDESPLNLLPVDDSKSDVTSQRRAFDDFALLLQKYPGSQYAADAYSRMIFIRNRLATHELHVVDFYVRRGAYVAAAKRAEQIIGLYPSTPASYRALEVLVECYRLAGLEQQAKDAQRLLAAQDPKLVAALTHVSPADLEAAVAKAEAPPPAQKPGVMSRIAGFFSPLDGSKGPKEIIIPSSSKPAADPADAAAAGAATSESASTQAPGASAAEPAATTSNKIHVFYESPEDAPPPPPAPVPAEPAKDSAAAP</sequence>
<keyword evidence="10" id="KW-1185">Reference proteome</keyword>
<feature type="region of interest" description="Disordered" evidence="7">
    <location>
        <begin position="329"/>
        <end position="409"/>
    </location>
</feature>
<evidence type="ECO:0000313" key="9">
    <source>
        <dbReference type="EMBL" id="TDU26567.1"/>
    </source>
</evidence>
<keyword evidence="5 9" id="KW-0449">Lipoprotein</keyword>
<evidence type="ECO:0000259" key="8">
    <source>
        <dbReference type="Pfam" id="PF13525"/>
    </source>
</evidence>
<keyword evidence="1 6" id="KW-0732">Signal</keyword>
<dbReference type="EMBL" id="SOBT01000010">
    <property type="protein sequence ID" value="TDU26567.1"/>
    <property type="molecule type" value="Genomic_DNA"/>
</dbReference>
<dbReference type="PANTHER" id="PTHR37423:SF1">
    <property type="entry name" value="OUTER MEMBRANE PROTEIN ASSEMBLY FACTOR BAMD"/>
    <property type="match status" value="1"/>
</dbReference>
<gene>
    <name evidence="6" type="primary">bamD</name>
    <name evidence="9" type="ORF">DFR24_3596</name>
</gene>